<dbReference type="RefSeq" id="WP_280574944.1">
    <property type="nucleotide sequence ID" value="NZ_JARXRM010000035.1"/>
</dbReference>
<comment type="caution">
    <text evidence="2">The sequence shown here is derived from an EMBL/GenBank/DDBJ whole genome shotgun (WGS) entry which is preliminary data.</text>
</comment>
<organism evidence="2 3">
    <name type="scientific">Luteimonas endophytica</name>
    <dbReference type="NCBI Taxonomy" id="3042023"/>
    <lineage>
        <taxon>Bacteria</taxon>
        <taxon>Pseudomonadati</taxon>
        <taxon>Pseudomonadota</taxon>
        <taxon>Gammaproteobacteria</taxon>
        <taxon>Lysobacterales</taxon>
        <taxon>Lysobacteraceae</taxon>
        <taxon>Luteimonas</taxon>
    </lineage>
</organism>
<evidence type="ECO:0000313" key="3">
    <source>
        <dbReference type="Proteomes" id="UP001156940"/>
    </source>
</evidence>
<proteinExistence type="predicted"/>
<sequence length="244" mass="25408">MIRIRLRAPQWIATALAAGMAAGVAAGAPAPPPALVPLDPDTGCREGDVACHEVMYQLGETLFAYELAVAAGLEAAASECWRAAGEAFRRTVASCPDRACREAALRERLAGLHFLQPADGRADIALPPEAPQLLAVLAPEPAEGNDGSSLPASPGAATFEARGALVHASEHPEHMGIAVRGSDGADHVFLFDMQIGGGHGHDELLGLVGASPTARMLVRGRRKDTPEGAANFDTAQCRIVYQLP</sequence>
<dbReference type="EMBL" id="JARXRM010000035">
    <property type="protein sequence ID" value="MDH5823697.1"/>
    <property type="molecule type" value="Genomic_DNA"/>
</dbReference>
<keyword evidence="3" id="KW-1185">Reference proteome</keyword>
<evidence type="ECO:0000313" key="2">
    <source>
        <dbReference type="EMBL" id="MDH5823697.1"/>
    </source>
</evidence>
<accession>A0ABT6JA38</accession>
<keyword evidence="1" id="KW-0732">Signal</keyword>
<feature type="chain" id="PRO_5045289446" evidence="1">
    <location>
        <begin position="27"/>
        <end position="244"/>
    </location>
</feature>
<reference evidence="2 3" key="1">
    <citation type="submission" date="2023-04" db="EMBL/GenBank/DDBJ databases">
        <title>Luteimonas endophyticus RD2P54.</title>
        <authorList>
            <person name="Sun J.-Q."/>
        </authorList>
    </citation>
    <scope>NUCLEOTIDE SEQUENCE [LARGE SCALE GENOMIC DNA]</scope>
    <source>
        <strain evidence="2 3">RD2P54</strain>
    </source>
</reference>
<gene>
    <name evidence="2" type="ORF">QFW77_11935</name>
</gene>
<name>A0ABT6JA38_9GAMM</name>
<evidence type="ECO:0000256" key="1">
    <source>
        <dbReference type="SAM" id="SignalP"/>
    </source>
</evidence>
<feature type="signal peptide" evidence="1">
    <location>
        <begin position="1"/>
        <end position="26"/>
    </location>
</feature>
<dbReference type="Proteomes" id="UP001156940">
    <property type="component" value="Unassembled WGS sequence"/>
</dbReference>
<protein>
    <submittedName>
        <fullName evidence="2">Uncharacterized protein</fullName>
    </submittedName>
</protein>